<evidence type="ECO:0000313" key="3">
    <source>
        <dbReference type="Proteomes" id="UP001293254"/>
    </source>
</evidence>
<reference evidence="2" key="1">
    <citation type="submission" date="2020-06" db="EMBL/GenBank/DDBJ databases">
        <authorList>
            <person name="Li T."/>
            <person name="Hu X."/>
            <person name="Zhang T."/>
            <person name="Song X."/>
            <person name="Zhang H."/>
            <person name="Dai N."/>
            <person name="Sheng W."/>
            <person name="Hou X."/>
            <person name="Wei L."/>
        </authorList>
    </citation>
    <scope>NUCLEOTIDE SEQUENCE</scope>
    <source>
        <strain evidence="2">3651</strain>
        <tissue evidence="2">Leaf</tissue>
    </source>
</reference>
<sequence>MRGSELDGVSLRGNGRRGRGSLHGCTGFVGSKRKPPSSLHSGLGGRPPKRLASNSKPRRFPRQLQRFRLVLQNVLKLSLTRGRVGGSGMRCVLSLQSSNVILKCLSFGADIIFGALVNV</sequence>
<dbReference type="AlphaFoldDB" id="A0AAE1Y4G5"/>
<proteinExistence type="predicted"/>
<name>A0AAE1Y4G5_9LAMI</name>
<feature type="region of interest" description="Disordered" evidence="1">
    <location>
        <begin position="1"/>
        <end position="60"/>
    </location>
</feature>
<reference evidence="2" key="2">
    <citation type="journal article" date="2024" name="Plant">
        <title>Genomic evolution and insights into agronomic trait innovations of Sesamum species.</title>
        <authorList>
            <person name="Miao H."/>
            <person name="Wang L."/>
            <person name="Qu L."/>
            <person name="Liu H."/>
            <person name="Sun Y."/>
            <person name="Le M."/>
            <person name="Wang Q."/>
            <person name="Wei S."/>
            <person name="Zheng Y."/>
            <person name="Lin W."/>
            <person name="Duan Y."/>
            <person name="Cao H."/>
            <person name="Xiong S."/>
            <person name="Wang X."/>
            <person name="Wei L."/>
            <person name="Li C."/>
            <person name="Ma Q."/>
            <person name="Ju M."/>
            <person name="Zhao R."/>
            <person name="Li G."/>
            <person name="Mu C."/>
            <person name="Tian Q."/>
            <person name="Mei H."/>
            <person name="Zhang T."/>
            <person name="Gao T."/>
            <person name="Zhang H."/>
        </authorList>
    </citation>
    <scope>NUCLEOTIDE SEQUENCE</scope>
    <source>
        <strain evidence="2">3651</strain>
    </source>
</reference>
<gene>
    <name evidence="2" type="ORF">Salat_1934600</name>
</gene>
<keyword evidence="3" id="KW-1185">Reference proteome</keyword>
<organism evidence="2 3">
    <name type="scientific">Sesamum alatum</name>
    <dbReference type="NCBI Taxonomy" id="300844"/>
    <lineage>
        <taxon>Eukaryota</taxon>
        <taxon>Viridiplantae</taxon>
        <taxon>Streptophyta</taxon>
        <taxon>Embryophyta</taxon>
        <taxon>Tracheophyta</taxon>
        <taxon>Spermatophyta</taxon>
        <taxon>Magnoliopsida</taxon>
        <taxon>eudicotyledons</taxon>
        <taxon>Gunneridae</taxon>
        <taxon>Pentapetalae</taxon>
        <taxon>asterids</taxon>
        <taxon>lamiids</taxon>
        <taxon>Lamiales</taxon>
        <taxon>Pedaliaceae</taxon>
        <taxon>Sesamum</taxon>
    </lineage>
</organism>
<evidence type="ECO:0000256" key="1">
    <source>
        <dbReference type="SAM" id="MobiDB-lite"/>
    </source>
</evidence>
<dbReference type="Proteomes" id="UP001293254">
    <property type="component" value="Unassembled WGS sequence"/>
</dbReference>
<protein>
    <submittedName>
        <fullName evidence="2">Uncharacterized protein</fullName>
    </submittedName>
</protein>
<comment type="caution">
    <text evidence="2">The sequence shown here is derived from an EMBL/GenBank/DDBJ whole genome shotgun (WGS) entry which is preliminary data.</text>
</comment>
<accession>A0AAE1Y4G5</accession>
<evidence type="ECO:0000313" key="2">
    <source>
        <dbReference type="EMBL" id="KAK4423518.1"/>
    </source>
</evidence>
<dbReference type="EMBL" id="JACGWO010000007">
    <property type="protein sequence ID" value="KAK4423518.1"/>
    <property type="molecule type" value="Genomic_DNA"/>
</dbReference>